<dbReference type="PANTHER" id="PTHR43591:SF24">
    <property type="entry name" value="2-METHOXY-6-POLYPRENYL-1,4-BENZOQUINOL METHYLASE, MITOCHONDRIAL"/>
    <property type="match status" value="1"/>
</dbReference>
<dbReference type="CDD" id="cd02440">
    <property type="entry name" value="AdoMet_MTases"/>
    <property type="match status" value="1"/>
</dbReference>
<proteinExistence type="predicted"/>
<feature type="domain" description="Methyltransferase type 11" evidence="1">
    <location>
        <begin position="47"/>
        <end position="146"/>
    </location>
</feature>
<dbReference type="GO" id="GO:0008757">
    <property type="term" value="F:S-adenosylmethionine-dependent methyltransferase activity"/>
    <property type="evidence" value="ECO:0007669"/>
    <property type="project" value="InterPro"/>
</dbReference>
<dbReference type="InterPro" id="IPR013216">
    <property type="entry name" value="Methyltransf_11"/>
</dbReference>
<reference evidence="2 3" key="1">
    <citation type="submission" date="2019-07" db="EMBL/GenBank/DDBJ databases">
        <title>Genome assembly of two rare yeast pathogens: Diutina rugosa and Trichomonascus ciferrii.</title>
        <authorList>
            <person name="Mixao V."/>
            <person name="Saus E."/>
            <person name="Hansen A."/>
            <person name="Lass-Flor C."/>
            <person name="Gabaldon T."/>
        </authorList>
    </citation>
    <scope>NUCLEOTIDE SEQUENCE [LARGE SCALE GENOMIC DNA]</scope>
    <source>
        <strain evidence="2 3">CBS 613</strain>
    </source>
</reference>
<dbReference type="AlphaFoldDB" id="A0A642ULE3"/>
<dbReference type="InterPro" id="IPR029063">
    <property type="entry name" value="SAM-dependent_MTases_sf"/>
</dbReference>
<sequence length="272" mass="30578">MANDHPQDQAYYKSGFKSSVSDTHNWRKVANAVPFVLPYLKKDQSLLDVGCGPGSISIDFANYVNKVTGIEPTQELIDVANKNLEATNDDDVKSRVRFQLGSAYEIPFPDDTFDVVFASQVVIHLLDPVKGLAEMARVCKPGGYVLVIDADMETTVVYPEQYRPDIMAYFDFKNTNSTSQTQAGRALKSHGIKAGYKQANLDVTASTWCISDADKRRHWADMYIARIKTSGEVDYEGEKARWDKTIRAWDSWAQDPNSVFIIIHGQIVYHKP</sequence>
<evidence type="ECO:0000259" key="1">
    <source>
        <dbReference type="Pfam" id="PF08241"/>
    </source>
</evidence>
<gene>
    <name evidence="2" type="ORF">DIURU_003600</name>
</gene>
<comment type="caution">
    <text evidence="2">The sequence shown here is derived from an EMBL/GenBank/DDBJ whole genome shotgun (WGS) entry which is preliminary data.</text>
</comment>
<protein>
    <recommendedName>
        <fullName evidence="1">Methyltransferase type 11 domain-containing protein</fullName>
    </recommendedName>
</protein>
<evidence type="ECO:0000313" key="3">
    <source>
        <dbReference type="Proteomes" id="UP000449547"/>
    </source>
</evidence>
<dbReference type="GeneID" id="54782251"/>
<dbReference type="PANTHER" id="PTHR43591">
    <property type="entry name" value="METHYLTRANSFERASE"/>
    <property type="match status" value="1"/>
</dbReference>
<name>A0A642ULE3_DIURU</name>
<organism evidence="2 3">
    <name type="scientific">Diutina rugosa</name>
    <name type="common">Yeast</name>
    <name type="synonym">Candida rugosa</name>
    <dbReference type="NCBI Taxonomy" id="5481"/>
    <lineage>
        <taxon>Eukaryota</taxon>
        <taxon>Fungi</taxon>
        <taxon>Dikarya</taxon>
        <taxon>Ascomycota</taxon>
        <taxon>Saccharomycotina</taxon>
        <taxon>Pichiomycetes</taxon>
        <taxon>Debaryomycetaceae</taxon>
        <taxon>Diutina</taxon>
    </lineage>
</organism>
<dbReference type="RefSeq" id="XP_034011853.1">
    <property type="nucleotide sequence ID" value="XM_034156381.1"/>
</dbReference>
<dbReference type="OrthoDB" id="10017101at2759"/>
<dbReference type="OMA" id="LSFGTWC"/>
<evidence type="ECO:0000313" key="2">
    <source>
        <dbReference type="EMBL" id="KAA8901230.1"/>
    </source>
</evidence>
<dbReference type="EMBL" id="SWFT01000105">
    <property type="protein sequence ID" value="KAA8901230.1"/>
    <property type="molecule type" value="Genomic_DNA"/>
</dbReference>
<dbReference type="VEuPathDB" id="FungiDB:DIURU_003600"/>
<accession>A0A642ULE3</accession>
<dbReference type="SUPFAM" id="SSF53335">
    <property type="entry name" value="S-adenosyl-L-methionine-dependent methyltransferases"/>
    <property type="match status" value="1"/>
</dbReference>
<dbReference type="Gene3D" id="3.40.50.150">
    <property type="entry name" value="Vaccinia Virus protein VP39"/>
    <property type="match status" value="1"/>
</dbReference>
<dbReference type="Pfam" id="PF08241">
    <property type="entry name" value="Methyltransf_11"/>
    <property type="match status" value="1"/>
</dbReference>
<keyword evidence="3" id="KW-1185">Reference proteome</keyword>
<dbReference type="Proteomes" id="UP000449547">
    <property type="component" value="Unassembled WGS sequence"/>
</dbReference>